<comment type="similarity">
    <text evidence="1">Belongs to the short-chain dehydrogenases/reductases (SDR) family.</text>
</comment>
<dbReference type="PRINTS" id="PR00080">
    <property type="entry name" value="SDRFAMILY"/>
</dbReference>
<organism evidence="3 4">
    <name type="scientific">Novosphingobium anseongense</name>
    <dbReference type="NCBI Taxonomy" id="3133436"/>
    <lineage>
        <taxon>Bacteria</taxon>
        <taxon>Pseudomonadati</taxon>
        <taxon>Pseudomonadota</taxon>
        <taxon>Alphaproteobacteria</taxon>
        <taxon>Sphingomonadales</taxon>
        <taxon>Sphingomonadaceae</taxon>
        <taxon>Novosphingobium</taxon>
    </lineage>
</organism>
<dbReference type="PRINTS" id="PR00081">
    <property type="entry name" value="GDHRDH"/>
</dbReference>
<dbReference type="InterPro" id="IPR050259">
    <property type="entry name" value="SDR"/>
</dbReference>
<evidence type="ECO:0000259" key="2">
    <source>
        <dbReference type="SMART" id="SM00822"/>
    </source>
</evidence>
<dbReference type="Gene3D" id="3.40.50.720">
    <property type="entry name" value="NAD(P)-binding Rossmann-like Domain"/>
    <property type="match status" value="1"/>
</dbReference>
<dbReference type="InterPro" id="IPR002347">
    <property type="entry name" value="SDR_fam"/>
</dbReference>
<dbReference type="SUPFAM" id="SSF51735">
    <property type="entry name" value="NAD(P)-binding Rossmann-fold domains"/>
    <property type="match status" value="1"/>
</dbReference>
<feature type="domain" description="Ketoreductase" evidence="2">
    <location>
        <begin position="8"/>
        <end position="203"/>
    </location>
</feature>
<dbReference type="Proteomes" id="UP001361239">
    <property type="component" value="Unassembled WGS sequence"/>
</dbReference>
<proteinExistence type="inferred from homology"/>
<dbReference type="PROSITE" id="PS00061">
    <property type="entry name" value="ADH_SHORT"/>
    <property type="match status" value="1"/>
</dbReference>
<dbReference type="InterPro" id="IPR036291">
    <property type="entry name" value="NAD(P)-bd_dom_sf"/>
</dbReference>
<dbReference type="InterPro" id="IPR020904">
    <property type="entry name" value="Sc_DH/Rdtase_CS"/>
</dbReference>
<comment type="caution">
    <text evidence="3">The sequence shown here is derived from an EMBL/GenBank/DDBJ whole genome shotgun (WGS) entry which is preliminary data.</text>
</comment>
<accession>A0ABU8RXZ6</accession>
<gene>
    <name evidence="3" type="ORF">WG901_14985</name>
</gene>
<dbReference type="Pfam" id="PF13561">
    <property type="entry name" value="adh_short_C2"/>
    <property type="match status" value="1"/>
</dbReference>
<dbReference type="EMBL" id="JBBHJZ010000003">
    <property type="protein sequence ID" value="MEJ5977953.1"/>
    <property type="molecule type" value="Genomic_DNA"/>
</dbReference>
<name>A0ABU8RXZ6_9SPHN</name>
<protein>
    <submittedName>
        <fullName evidence="3">SDR family oxidoreductase</fullName>
    </submittedName>
</protein>
<sequence length="269" mass="28072">MDLQLAGKRALVTGSSSGIGAAIACELAREGCAVVVHGRDRARAEAVARECEALGASAAVALGAITDDAEADRVADQALAAFGGIDILVNSAGGTVRGDNPDWTEVTSDEWLQSFSLNVISVIRLARRLTPGMAERGWGRIINISSVGGTQLSGRLLDYGAAKAALDHLTANLSRAVAGQGITVNAIVPGTVLTPQAERWIDTLAEQNGWPPDFATRERLYTQDFSPQPVPRLGRPEEIAAAAAFLASPRSDFTTGALLRIDGGSTKAR</sequence>
<evidence type="ECO:0000313" key="4">
    <source>
        <dbReference type="Proteomes" id="UP001361239"/>
    </source>
</evidence>
<dbReference type="SMART" id="SM00822">
    <property type="entry name" value="PKS_KR"/>
    <property type="match status" value="1"/>
</dbReference>
<dbReference type="InterPro" id="IPR057326">
    <property type="entry name" value="KR_dom"/>
</dbReference>
<evidence type="ECO:0000256" key="1">
    <source>
        <dbReference type="ARBA" id="ARBA00006484"/>
    </source>
</evidence>
<reference evidence="3 4" key="1">
    <citation type="submission" date="2024-03" db="EMBL/GenBank/DDBJ databases">
        <authorList>
            <person name="Jo J.-H."/>
        </authorList>
    </citation>
    <scope>NUCLEOTIDE SEQUENCE [LARGE SCALE GENOMIC DNA]</scope>
    <source>
        <strain evidence="3 4">PS1R-30</strain>
    </source>
</reference>
<dbReference type="PANTHER" id="PTHR42879">
    <property type="entry name" value="3-OXOACYL-(ACYL-CARRIER-PROTEIN) REDUCTASE"/>
    <property type="match status" value="1"/>
</dbReference>
<evidence type="ECO:0000313" key="3">
    <source>
        <dbReference type="EMBL" id="MEJ5977953.1"/>
    </source>
</evidence>
<keyword evidence="4" id="KW-1185">Reference proteome</keyword>
<dbReference type="RefSeq" id="WP_339587900.1">
    <property type="nucleotide sequence ID" value="NZ_JBBHJZ010000003.1"/>
</dbReference>